<dbReference type="InterPro" id="IPR003593">
    <property type="entry name" value="AAA+_ATPase"/>
</dbReference>
<feature type="transmembrane region" description="Helical" evidence="10">
    <location>
        <begin position="414"/>
        <end position="435"/>
    </location>
</feature>
<evidence type="ECO:0000256" key="5">
    <source>
        <dbReference type="ARBA" id="ARBA00022741"/>
    </source>
</evidence>
<dbReference type="GO" id="GO:0140359">
    <property type="term" value="F:ABC-type transporter activity"/>
    <property type="evidence" value="ECO:0007669"/>
    <property type="project" value="InterPro"/>
</dbReference>
<evidence type="ECO:0000256" key="7">
    <source>
        <dbReference type="ARBA" id="ARBA00022989"/>
    </source>
</evidence>
<evidence type="ECO:0000259" key="11">
    <source>
        <dbReference type="PROSITE" id="PS50893"/>
    </source>
</evidence>
<sequence>MMEEDTDPKQSLLHHHQNGDTHTITFNGYGSMPTERPSSRNSSVGNYSSAIKRTLSMTGNSEEITLTWHNVNVYIPPKSRPCCRGPPPGATAKHILRDVNGCVKPGSLLAVIGASGAGKSTLMNVLTYRNRGNLVVDGTVKVNGKVIGPGITNVSVYVQQEDLFIGVLTVREHLQFQAQLRMDREVPFEERMDRVEEVIEETGLSKCADTRIGIPGRIKGISGGEMKRLSFASEALTDPPLMFCDEPTSGLDSFMAESIVHTLKTMARKGKTILCTIHQPSSQVFAMFDQLLLLAEGRVAYMGPTAGAFKFFQELNFTCPPNFNPADHFIHTLAIKPGQVDTCKQRVNEICDGYDSSPFSKAIQDNMAEQGQENGDNFFLDAAISGKAVYKANWFQQFRAVFWRSWLTMVRDPMAYRIRTIQSIFIAVLLGLIYLRQPDKNEGYYDQSAVQNINGLMFLLLTNNSFANMFPVINTFPLEIPVFKRDHNNGMYRTDVYFLCKTFAEFPSYVITPLIFSAIAYWMVGLYPGGEEFLFNMAVLILVANCAVSFGYIISTAANSLTVALALAPPLLIPFMLFGGFFLNQDSVPVYFIWLNYMSWFPYSNEVITVVQWRNVDTILCHNGTSCAFRTGQDIIDYYSFKEENILRNILLLVALLVGYRLIAYIIFLIKTWKRE</sequence>
<dbReference type="InParanoid" id="A0A1S3JH37"/>
<proteinExistence type="inferred from homology"/>
<keyword evidence="4 10" id="KW-0812">Transmembrane</keyword>
<dbReference type="InterPro" id="IPR050352">
    <property type="entry name" value="ABCG_transporters"/>
</dbReference>
<dbReference type="PROSITE" id="PS50893">
    <property type="entry name" value="ABC_TRANSPORTER_2"/>
    <property type="match status" value="1"/>
</dbReference>
<accession>A0A1S3JH37</accession>
<dbReference type="RefSeq" id="XP_013409673.1">
    <property type="nucleotide sequence ID" value="XM_013554219.1"/>
</dbReference>
<dbReference type="SMART" id="SM00382">
    <property type="entry name" value="AAA"/>
    <property type="match status" value="1"/>
</dbReference>
<reference evidence="13" key="1">
    <citation type="submission" date="2025-08" db="UniProtKB">
        <authorList>
            <consortium name="RefSeq"/>
        </authorList>
    </citation>
    <scope>IDENTIFICATION</scope>
    <source>
        <tissue evidence="13">Gonads</tissue>
    </source>
</reference>
<dbReference type="CDD" id="cd03213">
    <property type="entry name" value="ABCG_EPDR"/>
    <property type="match status" value="1"/>
</dbReference>
<dbReference type="InterPro" id="IPR027417">
    <property type="entry name" value="P-loop_NTPase"/>
</dbReference>
<name>A0A1S3JH37_LINAN</name>
<comment type="similarity">
    <text evidence="2">Belongs to the ABC transporter superfamily. ABCG family. Eye pigment precursor importer (TC 3.A.1.204) subfamily.</text>
</comment>
<dbReference type="InterPro" id="IPR017871">
    <property type="entry name" value="ABC_transporter-like_CS"/>
</dbReference>
<feature type="transmembrane region" description="Helical" evidence="10">
    <location>
        <begin position="533"/>
        <end position="554"/>
    </location>
</feature>
<dbReference type="Pfam" id="PF00005">
    <property type="entry name" value="ABC_tran"/>
    <property type="match status" value="1"/>
</dbReference>
<dbReference type="FunCoup" id="A0A1S3JH37">
    <property type="interactions" value="1"/>
</dbReference>
<dbReference type="InterPro" id="IPR003439">
    <property type="entry name" value="ABC_transporter-like_ATP-bd"/>
</dbReference>
<keyword evidence="6" id="KW-0067">ATP-binding</keyword>
<dbReference type="PANTHER" id="PTHR48041:SF139">
    <property type="entry name" value="PROTEIN SCARLET"/>
    <property type="match status" value="1"/>
</dbReference>
<dbReference type="OrthoDB" id="66620at2759"/>
<comment type="subcellular location">
    <subcellularLocation>
        <location evidence="1">Membrane</location>
        <topology evidence="1">Multi-pass membrane protein</topology>
    </subcellularLocation>
</comment>
<dbReference type="InterPro" id="IPR043926">
    <property type="entry name" value="ABCG_dom"/>
</dbReference>
<evidence type="ECO:0000256" key="1">
    <source>
        <dbReference type="ARBA" id="ARBA00004141"/>
    </source>
</evidence>
<dbReference type="PROSITE" id="PS00211">
    <property type="entry name" value="ABC_TRANSPORTER_1"/>
    <property type="match status" value="1"/>
</dbReference>
<dbReference type="AlphaFoldDB" id="A0A1S3JH37"/>
<evidence type="ECO:0000313" key="13">
    <source>
        <dbReference type="RefSeq" id="XP_013409673.1"/>
    </source>
</evidence>
<evidence type="ECO:0000256" key="4">
    <source>
        <dbReference type="ARBA" id="ARBA00022692"/>
    </source>
</evidence>
<evidence type="ECO:0000256" key="3">
    <source>
        <dbReference type="ARBA" id="ARBA00022448"/>
    </source>
</evidence>
<dbReference type="SUPFAM" id="SSF52540">
    <property type="entry name" value="P-loop containing nucleoside triphosphate hydrolases"/>
    <property type="match status" value="1"/>
</dbReference>
<keyword evidence="3" id="KW-0813">Transport</keyword>
<dbReference type="Proteomes" id="UP000085678">
    <property type="component" value="Unplaced"/>
</dbReference>
<feature type="domain" description="ABC transporter" evidence="11">
    <location>
        <begin position="66"/>
        <end position="321"/>
    </location>
</feature>
<dbReference type="Gene3D" id="3.40.50.300">
    <property type="entry name" value="P-loop containing nucleotide triphosphate hydrolases"/>
    <property type="match status" value="1"/>
</dbReference>
<gene>
    <name evidence="13" type="primary">LOC106173177</name>
</gene>
<evidence type="ECO:0000256" key="10">
    <source>
        <dbReference type="SAM" id="Phobius"/>
    </source>
</evidence>
<organism evidence="12 13">
    <name type="scientific">Lingula anatina</name>
    <name type="common">Brachiopod</name>
    <name type="synonym">Lingula unguis</name>
    <dbReference type="NCBI Taxonomy" id="7574"/>
    <lineage>
        <taxon>Eukaryota</taxon>
        <taxon>Metazoa</taxon>
        <taxon>Spiralia</taxon>
        <taxon>Lophotrochozoa</taxon>
        <taxon>Brachiopoda</taxon>
        <taxon>Linguliformea</taxon>
        <taxon>Lingulata</taxon>
        <taxon>Lingulida</taxon>
        <taxon>Linguloidea</taxon>
        <taxon>Lingulidae</taxon>
        <taxon>Lingula</taxon>
    </lineage>
</organism>
<dbReference type="GeneID" id="106173177"/>
<dbReference type="InterPro" id="IPR013525">
    <property type="entry name" value="ABC2_TM"/>
</dbReference>
<keyword evidence="7 10" id="KW-1133">Transmembrane helix</keyword>
<dbReference type="Pfam" id="PF01061">
    <property type="entry name" value="ABC2_membrane"/>
    <property type="match status" value="1"/>
</dbReference>
<feature type="transmembrane region" description="Helical" evidence="10">
    <location>
        <begin position="496"/>
        <end position="521"/>
    </location>
</feature>
<keyword evidence="12" id="KW-1185">Reference proteome</keyword>
<dbReference type="STRING" id="7574.A0A1S3JH37"/>
<evidence type="ECO:0000256" key="8">
    <source>
        <dbReference type="ARBA" id="ARBA00023136"/>
    </source>
</evidence>
<keyword evidence="5" id="KW-0547">Nucleotide-binding</keyword>
<evidence type="ECO:0000313" key="12">
    <source>
        <dbReference type="Proteomes" id="UP000085678"/>
    </source>
</evidence>
<dbReference type="Pfam" id="PF19055">
    <property type="entry name" value="ABC2_membrane_7"/>
    <property type="match status" value="1"/>
</dbReference>
<feature type="transmembrane region" description="Helical" evidence="10">
    <location>
        <begin position="650"/>
        <end position="670"/>
    </location>
</feature>
<dbReference type="KEGG" id="lak:106173177"/>
<dbReference type="GO" id="GO:0005886">
    <property type="term" value="C:plasma membrane"/>
    <property type="evidence" value="ECO:0007669"/>
    <property type="project" value="TreeGrafter"/>
</dbReference>
<dbReference type="PANTHER" id="PTHR48041">
    <property type="entry name" value="ABC TRANSPORTER G FAMILY MEMBER 28"/>
    <property type="match status" value="1"/>
</dbReference>
<dbReference type="GO" id="GO:0016887">
    <property type="term" value="F:ATP hydrolysis activity"/>
    <property type="evidence" value="ECO:0007669"/>
    <property type="project" value="InterPro"/>
</dbReference>
<protein>
    <submittedName>
        <fullName evidence="13">Protein white</fullName>
    </submittedName>
</protein>
<keyword evidence="8 10" id="KW-0472">Membrane</keyword>
<evidence type="ECO:0000256" key="6">
    <source>
        <dbReference type="ARBA" id="ARBA00022840"/>
    </source>
</evidence>
<evidence type="ECO:0000256" key="2">
    <source>
        <dbReference type="ARBA" id="ARBA00005814"/>
    </source>
</evidence>
<dbReference type="GO" id="GO:0005524">
    <property type="term" value="F:ATP binding"/>
    <property type="evidence" value="ECO:0007669"/>
    <property type="project" value="UniProtKB-KW"/>
</dbReference>
<feature type="region of interest" description="Disordered" evidence="9">
    <location>
        <begin position="1"/>
        <end position="46"/>
    </location>
</feature>
<evidence type="ECO:0000256" key="9">
    <source>
        <dbReference type="SAM" id="MobiDB-lite"/>
    </source>
</evidence>
<feature type="transmembrane region" description="Helical" evidence="10">
    <location>
        <begin position="561"/>
        <end position="583"/>
    </location>
</feature>